<protein>
    <recommendedName>
        <fullName evidence="5">Periplasmic chaperone for outer membrane proteins Skp</fullName>
    </recommendedName>
</protein>
<dbReference type="Proteomes" id="UP001399917">
    <property type="component" value="Unassembled WGS sequence"/>
</dbReference>
<dbReference type="RefSeq" id="WP_344847939.1">
    <property type="nucleotide sequence ID" value="NZ_BAABDF010000007.1"/>
</dbReference>
<keyword evidence="4" id="KW-1185">Reference proteome</keyword>
<feature type="coiled-coil region" evidence="1">
    <location>
        <begin position="74"/>
        <end position="101"/>
    </location>
</feature>
<dbReference type="InterPro" id="IPR024930">
    <property type="entry name" value="Skp_dom_sf"/>
</dbReference>
<comment type="caution">
    <text evidence="3">The sequence shown here is derived from an EMBL/GenBank/DDBJ whole genome shotgun (WGS) entry which is preliminary data.</text>
</comment>
<dbReference type="InterPro" id="IPR005632">
    <property type="entry name" value="Chaperone_Skp"/>
</dbReference>
<dbReference type="SMART" id="SM00935">
    <property type="entry name" value="OmpH"/>
    <property type="match status" value="1"/>
</dbReference>
<dbReference type="Gene3D" id="3.30.910.20">
    <property type="entry name" value="Skp domain"/>
    <property type="match status" value="1"/>
</dbReference>
<sequence length="214" mass="23539">MHPGSARLWRFLLALPLMVFTGLPVIAQESASGTPAEQAVRQALPTPIVVFDRSRVIGESETGRRLEARVQEARDRVLAENEALYNELETEERAISQARSQMTDEAFRARADAFDEKVTESRAQQAQKAEAVQDLYDTGLQALEARMNTVLADIANEIGAIAVFERQQVYLVSGGVDITQVAISRLDAMIESDGDIVEGEEDSPTEAPPEPEQK</sequence>
<feature type="region of interest" description="Disordered" evidence="2">
    <location>
        <begin position="192"/>
        <end position="214"/>
    </location>
</feature>
<name>A0ABP7KFJ8_9RHOB</name>
<evidence type="ECO:0000256" key="1">
    <source>
        <dbReference type="SAM" id="Coils"/>
    </source>
</evidence>
<dbReference type="Pfam" id="PF03938">
    <property type="entry name" value="OmpH"/>
    <property type="match status" value="1"/>
</dbReference>
<evidence type="ECO:0000256" key="2">
    <source>
        <dbReference type="SAM" id="MobiDB-lite"/>
    </source>
</evidence>
<dbReference type="SUPFAM" id="SSF111384">
    <property type="entry name" value="OmpH-like"/>
    <property type="match status" value="1"/>
</dbReference>
<evidence type="ECO:0000313" key="3">
    <source>
        <dbReference type="EMBL" id="GAA3876050.1"/>
    </source>
</evidence>
<organism evidence="3 4">
    <name type="scientific">Celeribacter arenosi</name>
    <dbReference type="NCBI Taxonomy" id="792649"/>
    <lineage>
        <taxon>Bacteria</taxon>
        <taxon>Pseudomonadati</taxon>
        <taxon>Pseudomonadota</taxon>
        <taxon>Alphaproteobacteria</taxon>
        <taxon>Rhodobacterales</taxon>
        <taxon>Roseobacteraceae</taxon>
        <taxon>Celeribacter</taxon>
    </lineage>
</organism>
<feature type="compositionally biased region" description="Acidic residues" evidence="2">
    <location>
        <begin position="192"/>
        <end position="204"/>
    </location>
</feature>
<proteinExistence type="predicted"/>
<evidence type="ECO:0000313" key="4">
    <source>
        <dbReference type="Proteomes" id="UP001399917"/>
    </source>
</evidence>
<evidence type="ECO:0008006" key="5">
    <source>
        <dbReference type="Google" id="ProtNLM"/>
    </source>
</evidence>
<gene>
    <name evidence="3" type="ORF">GCM10022404_27250</name>
</gene>
<dbReference type="EMBL" id="BAABDF010000007">
    <property type="protein sequence ID" value="GAA3876050.1"/>
    <property type="molecule type" value="Genomic_DNA"/>
</dbReference>
<keyword evidence="1" id="KW-0175">Coiled coil</keyword>
<accession>A0ABP7KFJ8</accession>
<reference evidence="4" key="1">
    <citation type="journal article" date="2019" name="Int. J. Syst. Evol. Microbiol.">
        <title>The Global Catalogue of Microorganisms (GCM) 10K type strain sequencing project: providing services to taxonomists for standard genome sequencing and annotation.</title>
        <authorList>
            <consortium name="The Broad Institute Genomics Platform"/>
            <consortium name="The Broad Institute Genome Sequencing Center for Infectious Disease"/>
            <person name="Wu L."/>
            <person name="Ma J."/>
        </authorList>
    </citation>
    <scope>NUCLEOTIDE SEQUENCE [LARGE SCALE GENOMIC DNA]</scope>
    <source>
        <strain evidence="4">JCM 17190</strain>
    </source>
</reference>